<name>A0A0E9URF6_ANGAN</name>
<proteinExistence type="predicted"/>
<dbReference type="AlphaFoldDB" id="A0A0E9URF6"/>
<evidence type="ECO:0000313" key="1">
    <source>
        <dbReference type="EMBL" id="JAH67770.1"/>
    </source>
</evidence>
<organism evidence="1">
    <name type="scientific">Anguilla anguilla</name>
    <name type="common">European freshwater eel</name>
    <name type="synonym">Muraena anguilla</name>
    <dbReference type="NCBI Taxonomy" id="7936"/>
    <lineage>
        <taxon>Eukaryota</taxon>
        <taxon>Metazoa</taxon>
        <taxon>Chordata</taxon>
        <taxon>Craniata</taxon>
        <taxon>Vertebrata</taxon>
        <taxon>Euteleostomi</taxon>
        <taxon>Actinopterygii</taxon>
        <taxon>Neopterygii</taxon>
        <taxon>Teleostei</taxon>
        <taxon>Anguilliformes</taxon>
        <taxon>Anguillidae</taxon>
        <taxon>Anguilla</taxon>
    </lineage>
</organism>
<sequence length="44" mass="5217">MPDSFERWTYILRRMPIKIFCPQQTNTSVSESRMTAYSCLLDSI</sequence>
<accession>A0A0E9URF6</accession>
<dbReference type="EMBL" id="GBXM01040807">
    <property type="protein sequence ID" value="JAH67770.1"/>
    <property type="molecule type" value="Transcribed_RNA"/>
</dbReference>
<protein>
    <submittedName>
        <fullName evidence="1">Uncharacterized protein</fullName>
    </submittedName>
</protein>
<reference evidence="1" key="1">
    <citation type="submission" date="2014-11" db="EMBL/GenBank/DDBJ databases">
        <authorList>
            <person name="Amaro Gonzalez C."/>
        </authorList>
    </citation>
    <scope>NUCLEOTIDE SEQUENCE</scope>
</reference>
<reference evidence="1" key="2">
    <citation type="journal article" date="2015" name="Fish Shellfish Immunol.">
        <title>Early steps in the European eel (Anguilla anguilla)-Vibrio vulnificus interaction in the gills: Role of the RtxA13 toxin.</title>
        <authorList>
            <person name="Callol A."/>
            <person name="Pajuelo D."/>
            <person name="Ebbesson L."/>
            <person name="Teles M."/>
            <person name="MacKenzie S."/>
            <person name="Amaro C."/>
        </authorList>
    </citation>
    <scope>NUCLEOTIDE SEQUENCE</scope>
</reference>